<dbReference type="SUPFAM" id="SSF55961">
    <property type="entry name" value="Bet v1-like"/>
    <property type="match status" value="1"/>
</dbReference>
<evidence type="ECO:0000313" key="3">
    <source>
        <dbReference type="EMBL" id="OEO30135.1"/>
    </source>
</evidence>
<dbReference type="Proteomes" id="UP000095463">
    <property type="component" value="Unassembled WGS sequence"/>
</dbReference>
<dbReference type="AlphaFoldDB" id="A0A1E5XNH5"/>
<dbReference type="EMBL" id="LAJE02000230">
    <property type="protein sequence ID" value="OEO30135.1"/>
    <property type="molecule type" value="Genomic_DNA"/>
</dbReference>
<evidence type="ECO:0000259" key="2">
    <source>
        <dbReference type="Pfam" id="PF08327"/>
    </source>
</evidence>
<accession>A0A1E5XNH5</accession>
<feature type="domain" description="Activator of Hsp90 ATPase homologue 1/2-like C-terminal" evidence="2">
    <location>
        <begin position="19"/>
        <end position="159"/>
    </location>
</feature>
<comment type="similarity">
    <text evidence="1">Belongs to the AHA1 family.</text>
</comment>
<sequence>MPASYALDRGIALQRTFAAPASVVFEAWTDPAYLDWYFNPEQHTDQPATVDLRVGGQWRQEMVETPEKRYFTGGVYREIVPGKKLAFYWGAVGGWPELDLDNLDESPLVTIQLTPYGAQTLMDFHVQFPDQYTPERVDWWMNCGMVAGWNMTIDRLVAVYEAERRAG</sequence>
<keyword evidence="4" id="KW-1185">Reference proteome</keyword>
<protein>
    <recommendedName>
        <fullName evidence="2">Activator of Hsp90 ATPase homologue 1/2-like C-terminal domain-containing protein</fullName>
    </recommendedName>
</protein>
<dbReference type="InterPro" id="IPR023393">
    <property type="entry name" value="START-like_dom_sf"/>
</dbReference>
<proteinExistence type="inferred from homology"/>
<gene>
    <name evidence="3" type="ORF">VW23_022865</name>
</gene>
<comment type="caution">
    <text evidence="3">The sequence shown here is derived from an EMBL/GenBank/DDBJ whole genome shotgun (WGS) entry which is preliminary data.</text>
</comment>
<dbReference type="RefSeq" id="WP_069910649.1">
    <property type="nucleotide sequence ID" value="NZ_LAJE02000230.1"/>
</dbReference>
<evidence type="ECO:0000313" key="4">
    <source>
        <dbReference type="Proteomes" id="UP000095463"/>
    </source>
</evidence>
<dbReference type="CDD" id="cd07814">
    <property type="entry name" value="SRPBCC_CalC_Aha1-like"/>
    <property type="match status" value="1"/>
</dbReference>
<reference evidence="3 4" key="1">
    <citation type="journal article" date="2015" name="Genome Announc.">
        <title>Genome Assemblies of Three Soil-Associated Devosia species: D. insulae, D. limi, and D. soli.</title>
        <authorList>
            <person name="Hassan Y.I."/>
            <person name="Lepp D."/>
            <person name="Zhou T."/>
        </authorList>
    </citation>
    <scope>NUCLEOTIDE SEQUENCE [LARGE SCALE GENOMIC DNA]</scope>
    <source>
        <strain evidence="3 4">DS-56</strain>
    </source>
</reference>
<dbReference type="Pfam" id="PF08327">
    <property type="entry name" value="AHSA1"/>
    <property type="match status" value="1"/>
</dbReference>
<organism evidence="3 4">
    <name type="scientific">Devosia insulae DS-56</name>
    <dbReference type="NCBI Taxonomy" id="1116389"/>
    <lineage>
        <taxon>Bacteria</taxon>
        <taxon>Pseudomonadati</taxon>
        <taxon>Pseudomonadota</taxon>
        <taxon>Alphaproteobacteria</taxon>
        <taxon>Hyphomicrobiales</taxon>
        <taxon>Devosiaceae</taxon>
        <taxon>Devosia</taxon>
    </lineage>
</organism>
<dbReference type="Gene3D" id="3.30.530.20">
    <property type="match status" value="1"/>
</dbReference>
<evidence type="ECO:0000256" key="1">
    <source>
        <dbReference type="ARBA" id="ARBA00006817"/>
    </source>
</evidence>
<name>A0A1E5XNH5_9HYPH</name>
<dbReference type="InterPro" id="IPR013538">
    <property type="entry name" value="ASHA1/2-like_C"/>
</dbReference>